<accession>A0ABP0P6C0</accession>
<dbReference type="EMBL" id="CAXAMN010022640">
    <property type="protein sequence ID" value="CAK9071578.1"/>
    <property type="molecule type" value="Genomic_DNA"/>
</dbReference>
<protein>
    <submittedName>
        <fullName evidence="1">Uncharacterized protein</fullName>
    </submittedName>
</protein>
<gene>
    <name evidence="1" type="ORF">CCMP2556_LOCUS35185</name>
</gene>
<evidence type="ECO:0000313" key="2">
    <source>
        <dbReference type="Proteomes" id="UP001642484"/>
    </source>
</evidence>
<keyword evidence="2" id="KW-1185">Reference proteome</keyword>
<proteinExistence type="predicted"/>
<reference evidence="1 2" key="1">
    <citation type="submission" date="2024-02" db="EMBL/GenBank/DDBJ databases">
        <authorList>
            <person name="Chen Y."/>
            <person name="Shah S."/>
            <person name="Dougan E. K."/>
            <person name="Thang M."/>
            <person name="Chan C."/>
        </authorList>
    </citation>
    <scope>NUCLEOTIDE SEQUENCE [LARGE SCALE GENOMIC DNA]</scope>
</reference>
<comment type="caution">
    <text evidence="1">The sequence shown here is derived from an EMBL/GenBank/DDBJ whole genome shotgun (WGS) entry which is preliminary data.</text>
</comment>
<evidence type="ECO:0000313" key="1">
    <source>
        <dbReference type="EMBL" id="CAK9071578.1"/>
    </source>
</evidence>
<name>A0ABP0P6C0_9DINO</name>
<sequence length="323" mass="35959">MGGQRWEVVGGGDRGGIVVRAGRHLSSAELPTRLEKFSLVEEVARFGERVKYKLIRGNGPEEGWVSARLKDKVLLEPRDEEVSSIEGRLEALREEFPGCANLVIPKEAADWSDSDLRNFFESGGFIKPKILNKEKLEKDIPAAAEGAFEGPQFAVPEALQLQDKLLTAFKSQEFQEKLKRLQAQYPQRKQKGHRDGPVYFQAFEVLVMAVFCSVLPAHGLRGDWDGVRDMFAMMASALTHLKVKRQHEEINILLGLPRDARLIAPSKKEDLLVYCPGGNGNPPFDSHLIQDEDGDVAHEFLVENEATGELCAALVSRPASDKM</sequence>
<organism evidence="1 2">
    <name type="scientific">Durusdinium trenchii</name>
    <dbReference type="NCBI Taxonomy" id="1381693"/>
    <lineage>
        <taxon>Eukaryota</taxon>
        <taxon>Sar</taxon>
        <taxon>Alveolata</taxon>
        <taxon>Dinophyceae</taxon>
        <taxon>Suessiales</taxon>
        <taxon>Symbiodiniaceae</taxon>
        <taxon>Durusdinium</taxon>
    </lineage>
</organism>
<dbReference type="Proteomes" id="UP001642484">
    <property type="component" value="Unassembled WGS sequence"/>
</dbReference>